<dbReference type="NCBIfam" id="TIGR00229">
    <property type="entry name" value="sensory_box"/>
    <property type="match status" value="2"/>
</dbReference>
<dbReference type="InterPro" id="IPR001610">
    <property type="entry name" value="PAC"/>
</dbReference>
<dbReference type="InterPro" id="IPR005467">
    <property type="entry name" value="His_kinase_dom"/>
</dbReference>
<evidence type="ECO:0000256" key="4">
    <source>
        <dbReference type="PROSITE-ProRule" id="PRU00169"/>
    </source>
</evidence>
<comment type="catalytic activity">
    <reaction evidence="1">
        <text>ATP + protein L-histidine = ADP + protein N-phospho-L-histidine.</text>
        <dbReference type="EC" id="2.7.13.3"/>
    </reaction>
</comment>
<gene>
    <name evidence="9" type="ORF">LL253_15700</name>
</gene>
<dbReference type="PROSITE" id="PS50113">
    <property type="entry name" value="PAC"/>
    <property type="match status" value="2"/>
</dbReference>
<reference evidence="9 10" key="1">
    <citation type="submission" date="2021-10" db="EMBL/GenBank/DDBJ databases">
        <title>The diversity and Nitrogen Metabolism of Culturable Nitrate-Utilizing Bacteria Within the Oxygen Minimum Zone of the Changjiang (Yangtze River)Estuary.</title>
        <authorList>
            <person name="Zhang D."/>
            <person name="Zheng J."/>
            <person name="Liu S."/>
            <person name="He W."/>
        </authorList>
    </citation>
    <scope>NUCLEOTIDE SEQUENCE [LARGE SCALE GENOMIC DNA]</scope>
    <source>
        <strain evidence="9 10">FXH275-2</strain>
    </source>
</reference>
<evidence type="ECO:0000313" key="10">
    <source>
        <dbReference type="Proteomes" id="UP001198830"/>
    </source>
</evidence>
<dbReference type="EMBL" id="JAJGNP010000015">
    <property type="protein sequence ID" value="MCC4234122.1"/>
    <property type="molecule type" value="Genomic_DNA"/>
</dbReference>
<evidence type="ECO:0000256" key="3">
    <source>
        <dbReference type="ARBA" id="ARBA00022553"/>
    </source>
</evidence>
<dbReference type="PRINTS" id="PR00344">
    <property type="entry name" value="BCTRLSENSOR"/>
</dbReference>
<organism evidence="9 10">
    <name type="scientific">Sphingobium soli</name>
    <dbReference type="NCBI Taxonomy" id="1591116"/>
    <lineage>
        <taxon>Bacteria</taxon>
        <taxon>Pseudomonadati</taxon>
        <taxon>Pseudomonadota</taxon>
        <taxon>Alphaproteobacteria</taxon>
        <taxon>Sphingomonadales</taxon>
        <taxon>Sphingomonadaceae</taxon>
        <taxon>Sphingobium</taxon>
    </lineage>
</organism>
<dbReference type="PROSITE" id="PS50110">
    <property type="entry name" value="RESPONSE_REGULATORY"/>
    <property type="match status" value="1"/>
</dbReference>
<dbReference type="SMART" id="SM00388">
    <property type="entry name" value="HisKA"/>
    <property type="match status" value="1"/>
</dbReference>
<dbReference type="InterPro" id="IPR036097">
    <property type="entry name" value="HisK_dim/P_sf"/>
</dbReference>
<dbReference type="InterPro" id="IPR003661">
    <property type="entry name" value="HisK_dim/P_dom"/>
</dbReference>
<dbReference type="RefSeq" id="WP_228227753.1">
    <property type="nucleotide sequence ID" value="NZ_JAJGNP010000015.1"/>
</dbReference>
<accession>A0ABS8H8W7</accession>
<dbReference type="Proteomes" id="UP001198830">
    <property type="component" value="Unassembled WGS sequence"/>
</dbReference>
<feature type="domain" description="PAS" evidence="7">
    <location>
        <begin position="10"/>
        <end position="83"/>
    </location>
</feature>
<comment type="caution">
    <text evidence="9">The sequence shown here is derived from an EMBL/GenBank/DDBJ whole genome shotgun (WGS) entry which is preliminary data.</text>
</comment>
<dbReference type="SUPFAM" id="SSF47384">
    <property type="entry name" value="Homodimeric domain of signal transducing histidine kinase"/>
    <property type="match status" value="1"/>
</dbReference>
<dbReference type="CDD" id="cd00156">
    <property type="entry name" value="REC"/>
    <property type="match status" value="1"/>
</dbReference>
<evidence type="ECO:0000313" key="9">
    <source>
        <dbReference type="EMBL" id="MCC4234122.1"/>
    </source>
</evidence>
<feature type="domain" description="Response regulatory" evidence="6">
    <location>
        <begin position="517"/>
        <end position="628"/>
    </location>
</feature>
<protein>
    <recommendedName>
        <fullName evidence="2">histidine kinase</fullName>
        <ecNumber evidence="2">2.7.13.3</ecNumber>
    </recommendedName>
</protein>
<dbReference type="PANTHER" id="PTHR43065:SF49">
    <property type="entry name" value="HISTIDINE KINASE"/>
    <property type="match status" value="1"/>
</dbReference>
<dbReference type="SMART" id="SM00086">
    <property type="entry name" value="PAC"/>
    <property type="match status" value="2"/>
</dbReference>
<evidence type="ECO:0000259" key="7">
    <source>
        <dbReference type="PROSITE" id="PS50112"/>
    </source>
</evidence>
<dbReference type="SMART" id="SM00091">
    <property type="entry name" value="PAS"/>
    <property type="match status" value="2"/>
</dbReference>
<dbReference type="PROSITE" id="PS50109">
    <property type="entry name" value="HIS_KIN"/>
    <property type="match status" value="1"/>
</dbReference>
<dbReference type="InterPro" id="IPR001789">
    <property type="entry name" value="Sig_transdc_resp-reg_receiver"/>
</dbReference>
<dbReference type="InterPro" id="IPR011006">
    <property type="entry name" value="CheY-like_superfamily"/>
</dbReference>
<dbReference type="Gene3D" id="3.30.565.10">
    <property type="entry name" value="Histidine kinase-like ATPase, C-terminal domain"/>
    <property type="match status" value="1"/>
</dbReference>
<dbReference type="PROSITE" id="PS50112">
    <property type="entry name" value="PAS"/>
    <property type="match status" value="2"/>
</dbReference>
<dbReference type="CDD" id="cd00082">
    <property type="entry name" value="HisKA"/>
    <property type="match status" value="1"/>
</dbReference>
<dbReference type="Pfam" id="PF00512">
    <property type="entry name" value="HisKA"/>
    <property type="match status" value="1"/>
</dbReference>
<dbReference type="InterPro" id="IPR004358">
    <property type="entry name" value="Sig_transdc_His_kin-like_C"/>
</dbReference>
<dbReference type="InterPro" id="IPR003594">
    <property type="entry name" value="HATPase_dom"/>
</dbReference>
<dbReference type="InterPro" id="IPR036890">
    <property type="entry name" value="HATPase_C_sf"/>
</dbReference>
<name>A0ABS8H8W7_9SPHN</name>
<sequence length="646" mass="69857">MTNSDMPDKAGAKFELLVDAVMDYALYMLDPEGRITTWNSGAQRAKGYTADEIVGRHFSCFFTQEDRDSGLPETALRVAAQEGRFEAEGWRIRKDGSRFFANSVIDPIRNETGELIGFAKISRDITERRERELALFQAEQRFRLLVQGVKDCAIYMLDTDGIITNWNTGAAAIKGYGSDEVVGKHFSIFYTQDDRDAGAPERALATALAEGKYETEAWRVRKDGTLFWANVLVDPIYDEEGKHIGFAKITRDATDKRQAQEELEETRSALLQAQKLQAIGELTGGVAHDFNNLLTVIGGAAEMLRKVDLPEEKRARYIDNIAATVERASTLTGHLLAFSRRRAIRPEVIDLNIHLDAWAEILSRSLGSGIALSVKASAKNARVEVDPTELETAVLNAAVNARDAMPGGGDLLIETRDDVYERQVAVAIDITDSGTGMSEETLARVFEPFFTTKPIGEGTGLGLSQIHGFAAQAGGIARISSRVGSGTTLTIILPRVDKTPAAIQQKGELASIPPGIKVLLVEDNIQVLQFAEQLLDDLGCQTVCASNATEALALIQEQSFDLVFTDIVMPGLSGIDLARQLHIRAPGLPVLLATGHSDQLVGEGEAHLSVLSKPYGAETLSAAIGQLIAASVLSSGSNVGASTCDP</sequence>
<feature type="domain" description="PAC" evidence="8">
    <location>
        <begin position="85"/>
        <end position="137"/>
    </location>
</feature>
<dbReference type="Gene3D" id="1.10.287.130">
    <property type="match status" value="1"/>
</dbReference>
<feature type="domain" description="PAC" evidence="8">
    <location>
        <begin position="213"/>
        <end position="265"/>
    </location>
</feature>
<dbReference type="Gene3D" id="3.40.50.2300">
    <property type="match status" value="1"/>
</dbReference>
<evidence type="ECO:0000256" key="1">
    <source>
        <dbReference type="ARBA" id="ARBA00000085"/>
    </source>
</evidence>
<evidence type="ECO:0000259" key="8">
    <source>
        <dbReference type="PROSITE" id="PS50113"/>
    </source>
</evidence>
<feature type="modified residue" description="4-aspartylphosphate" evidence="4">
    <location>
        <position position="566"/>
    </location>
</feature>
<dbReference type="InterPro" id="IPR000700">
    <property type="entry name" value="PAS-assoc_C"/>
</dbReference>
<dbReference type="SMART" id="SM00387">
    <property type="entry name" value="HATPase_c"/>
    <property type="match status" value="1"/>
</dbReference>
<dbReference type="InterPro" id="IPR000014">
    <property type="entry name" value="PAS"/>
</dbReference>
<proteinExistence type="predicted"/>
<evidence type="ECO:0000259" key="5">
    <source>
        <dbReference type="PROSITE" id="PS50109"/>
    </source>
</evidence>
<dbReference type="Gene3D" id="3.30.450.20">
    <property type="entry name" value="PAS domain"/>
    <property type="match status" value="2"/>
</dbReference>
<dbReference type="Pfam" id="PF00072">
    <property type="entry name" value="Response_reg"/>
    <property type="match status" value="1"/>
</dbReference>
<keyword evidence="10" id="KW-1185">Reference proteome</keyword>
<dbReference type="Pfam" id="PF02518">
    <property type="entry name" value="HATPase_c"/>
    <property type="match status" value="1"/>
</dbReference>
<feature type="domain" description="Histidine kinase" evidence="5">
    <location>
        <begin position="285"/>
        <end position="497"/>
    </location>
</feature>
<feature type="domain" description="PAS" evidence="7">
    <location>
        <begin position="138"/>
        <end position="211"/>
    </location>
</feature>
<dbReference type="InterPro" id="IPR035965">
    <property type="entry name" value="PAS-like_dom_sf"/>
</dbReference>
<dbReference type="PANTHER" id="PTHR43065">
    <property type="entry name" value="SENSOR HISTIDINE KINASE"/>
    <property type="match status" value="1"/>
</dbReference>
<dbReference type="SUPFAM" id="SSF55874">
    <property type="entry name" value="ATPase domain of HSP90 chaperone/DNA topoisomerase II/histidine kinase"/>
    <property type="match status" value="1"/>
</dbReference>
<dbReference type="SUPFAM" id="SSF52172">
    <property type="entry name" value="CheY-like"/>
    <property type="match status" value="1"/>
</dbReference>
<dbReference type="CDD" id="cd00130">
    <property type="entry name" value="PAS"/>
    <property type="match status" value="2"/>
</dbReference>
<keyword evidence="3 4" id="KW-0597">Phosphoprotein</keyword>
<evidence type="ECO:0000259" key="6">
    <source>
        <dbReference type="PROSITE" id="PS50110"/>
    </source>
</evidence>
<dbReference type="EC" id="2.7.13.3" evidence="2"/>
<evidence type="ECO:0000256" key="2">
    <source>
        <dbReference type="ARBA" id="ARBA00012438"/>
    </source>
</evidence>
<dbReference type="Pfam" id="PF13426">
    <property type="entry name" value="PAS_9"/>
    <property type="match status" value="2"/>
</dbReference>
<dbReference type="SUPFAM" id="SSF55785">
    <property type="entry name" value="PYP-like sensor domain (PAS domain)"/>
    <property type="match status" value="2"/>
</dbReference>
<dbReference type="SMART" id="SM00448">
    <property type="entry name" value="REC"/>
    <property type="match status" value="1"/>
</dbReference>